<proteinExistence type="predicted"/>
<accession>A0A6M0IKX2</accession>
<evidence type="ECO:0000313" key="2">
    <source>
        <dbReference type="Proteomes" id="UP000477386"/>
    </source>
</evidence>
<dbReference type="RefSeq" id="WP_164040015.1">
    <property type="nucleotide sequence ID" value="NZ_JAAGNZ010000001.1"/>
</dbReference>
<sequence>MNSLVSVRSITHQVVTRVAILWNEPRSEVYARIYNRLHCFYGIDLTQYPRSKGESLLAVAERLDVIDKVYQLAEAESLYLPLTEN</sequence>
<dbReference type="AlphaFoldDB" id="A0A6M0IKX2"/>
<reference evidence="1 2" key="1">
    <citation type="submission" date="2020-02" db="EMBL/GenBank/DDBJ databases">
        <title>Draft genome sequence of two Spirosoma agri KCTC 52727 and Spirosoma terrae KCTC 52035.</title>
        <authorList>
            <person name="Rojas J."/>
            <person name="Ambika Manirajan B."/>
            <person name="Ratering S."/>
            <person name="Suarez C."/>
            <person name="Schnell S."/>
        </authorList>
    </citation>
    <scope>NUCLEOTIDE SEQUENCE [LARGE SCALE GENOMIC DNA]</scope>
    <source>
        <strain evidence="1 2">KCTC 52727</strain>
    </source>
</reference>
<organism evidence="1 2">
    <name type="scientific">Spirosoma agri</name>
    <dbReference type="NCBI Taxonomy" id="1987381"/>
    <lineage>
        <taxon>Bacteria</taxon>
        <taxon>Pseudomonadati</taxon>
        <taxon>Bacteroidota</taxon>
        <taxon>Cytophagia</taxon>
        <taxon>Cytophagales</taxon>
        <taxon>Cytophagaceae</taxon>
        <taxon>Spirosoma</taxon>
    </lineage>
</organism>
<dbReference type="Proteomes" id="UP000477386">
    <property type="component" value="Unassembled WGS sequence"/>
</dbReference>
<protein>
    <submittedName>
        <fullName evidence="1">Uncharacterized protein</fullName>
    </submittedName>
</protein>
<name>A0A6M0IKX2_9BACT</name>
<evidence type="ECO:0000313" key="1">
    <source>
        <dbReference type="EMBL" id="NEU68305.1"/>
    </source>
</evidence>
<dbReference type="EMBL" id="JAAGNZ010000001">
    <property type="protein sequence ID" value="NEU68305.1"/>
    <property type="molecule type" value="Genomic_DNA"/>
</dbReference>
<gene>
    <name evidence="1" type="ORF">GK091_15540</name>
</gene>
<keyword evidence="2" id="KW-1185">Reference proteome</keyword>
<comment type="caution">
    <text evidence="1">The sequence shown here is derived from an EMBL/GenBank/DDBJ whole genome shotgun (WGS) entry which is preliminary data.</text>
</comment>